<organism evidence="2 3">
    <name type="scientific">Enhygromyxa salina</name>
    <dbReference type="NCBI Taxonomy" id="215803"/>
    <lineage>
        <taxon>Bacteria</taxon>
        <taxon>Pseudomonadati</taxon>
        <taxon>Myxococcota</taxon>
        <taxon>Polyangia</taxon>
        <taxon>Nannocystales</taxon>
        <taxon>Nannocystaceae</taxon>
        <taxon>Enhygromyxa</taxon>
    </lineage>
</organism>
<proteinExistence type="predicted"/>
<sequence>MLLGGCLLGVVLGCGESSNDEGVDFETGACPISTEGCACTSSGECDPGLVCDAQVCVAGGDTTGDGDGDTGDGDGDGDGDTGDGDTGDGDGDMSCHPLMVDCPTVGTTCTWDGAMFTCLPGIIALGDSCDPATPQCISGFCAPMGMLFDCPSNYCCAGFCNLDSPTCSQAGTQCVEYFPDGATTPNVGACLSGP</sequence>
<name>A0A2S9XIL0_9BACT</name>
<dbReference type="EMBL" id="PVNK01000206">
    <property type="protein sequence ID" value="PRP92714.1"/>
    <property type="molecule type" value="Genomic_DNA"/>
</dbReference>
<evidence type="ECO:0000313" key="2">
    <source>
        <dbReference type="EMBL" id="PRP92714.1"/>
    </source>
</evidence>
<accession>A0A2S9XIL0</accession>
<dbReference type="AlphaFoldDB" id="A0A2S9XIL0"/>
<keyword evidence="3" id="KW-1185">Reference proteome</keyword>
<dbReference type="Proteomes" id="UP000237968">
    <property type="component" value="Unassembled WGS sequence"/>
</dbReference>
<comment type="caution">
    <text evidence="2">The sequence shown here is derived from an EMBL/GenBank/DDBJ whole genome shotgun (WGS) entry which is preliminary data.</text>
</comment>
<evidence type="ECO:0000256" key="1">
    <source>
        <dbReference type="SAM" id="MobiDB-lite"/>
    </source>
</evidence>
<protein>
    <submittedName>
        <fullName evidence="2">Uncharacterized protein</fullName>
    </submittedName>
</protein>
<reference evidence="2 3" key="1">
    <citation type="submission" date="2018-03" db="EMBL/GenBank/DDBJ databases">
        <title>Draft Genome Sequences of the Obligatory Marine Myxobacteria Enhygromyxa salina SWB005.</title>
        <authorList>
            <person name="Poehlein A."/>
            <person name="Moghaddam J.A."/>
            <person name="Harms H."/>
            <person name="Alanjari M."/>
            <person name="Koenig G.M."/>
            <person name="Daniel R."/>
            <person name="Schaeberle T.F."/>
        </authorList>
    </citation>
    <scope>NUCLEOTIDE SEQUENCE [LARGE SCALE GENOMIC DNA]</scope>
    <source>
        <strain evidence="2 3">SWB005</strain>
    </source>
</reference>
<evidence type="ECO:0000313" key="3">
    <source>
        <dbReference type="Proteomes" id="UP000237968"/>
    </source>
</evidence>
<gene>
    <name evidence="2" type="ORF">ENSA5_47550</name>
</gene>
<feature type="region of interest" description="Disordered" evidence="1">
    <location>
        <begin position="66"/>
        <end position="88"/>
    </location>
</feature>